<feature type="compositionally biased region" description="Pro residues" evidence="1">
    <location>
        <begin position="100"/>
        <end position="117"/>
    </location>
</feature>
<feature type="compositionally biased region" description="Polar residues" evidence="1">
    <location>
        <begin position="54"/>
        <end position="71"/>
    </location>
</feature>
<feature type="compositionally biased region" description="Basic residues" evidence="1">
    <location>
        <begin position="533"/>
        <end position="542"/>
    </location>
</feature>
<evidence type="ECO:0000313" key="3">
    <source>
        <dbReference type="Proteomes" id="UP000186601"/>
    </source>
</evidence>
<accession>A0A2R6NPB5</accession>
<evidence type="ECO:0000313" key="2">
    <source>
        <dbReference type="EMBL" id="PSR74252.1"/>
    </source>
</evidence>
<feature type="region of interest" description="Disordered" evidence="1">
    <location>
        <begin position="411"/>
        <end position="462"/>
    </location>
</feature>
<keyword evidence="3" id="KW-1185">Reference proteome</keyword>
<feature type="compositionally biased region" description="Polar residues" evidence="1">
    <location>
        <begin position="453"/>
        <end position="462"/>
    </location>
</feature>
<feature type="region of interest" description="Disordered" evidence="1">
    <location>
        <begin position="45"/>
        <end position="117"/>
    </location>
</feature>
<sequence length="587" mass="64435">MAAVPFAYGTMLPRTIPARRSRPSPEIIDVDSIEEDDEVVITGYRRSQRRRLSPNPSGTANVAGPSSNNRESILVLDSDEEPDSTGAIRRAPARRNRLVSPPPRTPNTLSPPPPVPPLPRNIAGYHFNGRRAPPVIVPNAQPFPFEAHIHPHHRRNATPVVAPFEPAPRSHHQPTMGFGGALMALNRQHAAEEAIRQRSMSRQTHSGRNNAFGAGALTQARGYIMNALREYTGIPHGPRLRLFGHHIDHFWEEEDEFDLDWPPKTPVGDVTWKPSFTHPEKLASGFTYHFELDENESSEASSSSSGSETTPIVLDLEDFVVSSQAGSSSGVDKTELEPVSTLVCAHCLDPLVLATQSISPEDSTARRIWALRCGHMLDGKCLESMMRPVIPDVPIEPRDRKGPDDTVVDLFSPDAEGSMVGKGKGKAREEPPRTDWKGKGKAIGDDAPRRLTPSDSHQSYTDSAMAPVDFCLPVESNSMRSRLRSRGRPIDSSPATGSNLTPISPMATSSRPTRPLPRRRGAGRANGAIKSPARPRAKGRARKPVVEETFDWLCPLPSCRHVHRSIRMTGVQEWKMDPSLGAVALFV</sequence>
<feature type="compositionally biased region" description="Low complexity" evidence="1">
    <location>
        <begin position="523"/>
        <end position="532"/>
    </location>
</feature>
<protein>
    <submittedName>
        <fullName evidence="2">Uncharacterized protein</fullName>
    </submittedName>
</protein>
<comment type="caution">
    <text evidence="2">The sequence shown here is derived from an EMBL/GenBank/DDBJ whole genome shotgun (WGS) entry which is preliminary data.</text>
</comment>
<name>A0A2R6NPB5_9APHY</name>
<organism evidence="2 3">
    <name type="scientific">Hermanssonia centrifuga</name>
    <dbReference type="NCBI Taxonomy" id="98765"/>
    <lineage>
        <taxon>Eukaryota</taxon>
        <taxon>Fungi</taxon>
        <taxon>Dikarya</taxon>
        <taxon>Basidiomycota</taxon>
        <taxon>Agaricomycotina</taxon>
        <taxon>Agaricomycetes</taxon>
        <taxon>Polyporales</taxon>
        <taxon>Meruliaceae</taxon>
        <taxon>Hermanssonia</taxon>
    </lineage>
</organism>
<feature type="compositionally biased region" description="Basic and acidic residues" evidence="1">
    <location>
        <begin position="426"/>
        <end position="449"/>
    </location>
</feature>
<dbReference type="STRING" id="98765.A0A2R6NPB5"/>
<dbReference type="EMBL" id="MLYV02001008">
    <property type="protein sequence ID" value="PSR74252.1"/>
    <property type="molecule type" value="Genomic_DNA"/>
</dbReference>
<gene>
    <name evidence="2" type="ORF">PHLCEN_2v9996</name>
</gene>
<feature type="region of interest" description="Disordered" evidence="1">
    <location>
        <begin position="480"/>
        <end position="542"/>
    </location>
</feature>
<dbReference type="Proteomes" id="UP000186601">
    <property type="component" value="Unassembled WGS sequence"/>
</dbReference>
<proteinExistence type="predicted"/>
<evidence type="ECO:0000256" key="1">
    <source>
        <dbReference type="SAM" id="MobiDB-lite"/>
    </source>
</evidence>
<dbReference type="OrthoDB" id="2507647at2759"/>
<reference evidence="2 3" key="1">
    <citation type="submission" date="2018-02" db="EMBL/GenBank/DDBJ databases">
        <title>Genome sequence of the basidiomycete white-rot fungus Phlebia centrifuga.</title>
        <authorList>
            <person name="Granchi Z."/>
            <person name="Peng M."/>
            <person name="de Vries R.P."/>
            <person name="Hilden K."/>
            <person name="Makela M.R."/>
            <person name="Grigoriev I."/>
            <person name="Riley R."/>
        </authorList>
    </citation>
    <scope>NUCLEOTIDE SEQUENCE [LARGE SCALE GENOMIC DNA]</scope>
    <source>
        <strain evidence="2 3">FBCC195</strain>
    </source>
</reference>
<feature type="compositionally biased region" description="Polar residues" evidence="1">
    <location>
        <begin position="493"/>
        <end position="510"/>
    </location>
</feature>
<dbReference type="AlphaFoldDB" id="A0A2R6NPB5"/>